<reference evidence="10 11" key="1">
    <citation type="submission" date="2018-06" db="EMBL/GenBank/DDBJ databases">
        <title>Complete genome of Desulfovibrio marinus P48SEP.</title>
        <authorList>
            <person name="Crispim J.S."/>
            <person name="Vidigal P.M.P."/>
            <person name="Silva L.C.F."/>
            <person name="Araujo L.C."/>
            <person name="Laguardia C.N."/>
            <person name="Dias R.S."/>
            <person name="Sousa M.P."/>
            <person name="Paula S.O."/>
            <person name="Silva C."/>
        </authorList>
    </citation>
    <scope>NUCLEOTIDE SEQUENCE [LARGE SCALE GENOMIC DNA]</scope>
    <source>
        <strain evidence="10 11">P48SEP</strain>
    </source>
</reference>
<evidence type="ECO:0000256" key="4">
    <source>
        <dbReference type="ARBA" id="ARBA00022692"/>
    </source>
</evidence>
<feature type="transmembrane region" description="Helical" evidence="8">
    <location>
        <begin position="368"/>
        <end position="394"/>
    </location>
</feature>
<dbReference type="EMBL" id="QMIF01000015">
    <property type="protein sequence ID" value="TVM31546.1"/>
    <property type="molecule type" value="Genomic_DNA"/>
</dbReference>
<organism evidence="10 11">
    <name type="scientific">Oceanidesulfovibrio marinus</name>
    <dbReference type="NCBI Taxonomy" id="370038"/>
    <lineage>
        <taxon>Bacteria</taxon>
        <taxon>Pseudomonadati</taxon>
        <taxon>Thermodesulfobacteriota</taxon>
        <taxon>Desulfovibrionia</taxon>
        <taxon>Desulfovibrionales</taxon>
        <taxon>Desulfovibrionaceae</taxon>
        <taxon>Oceanidesulfovibrio</taxon>
    </lineage>
</organism>
<feature type="transmembrane region" description="Helical" evidence="8">
    <location>
        <begin position="305"/>
        <end position="325"/>
    </location>
</feature>
<dbReference type="AlphaFoldDB" id="A0A6P1ZBS8"/>
<keyword evidence="2" id="KW-0813">Transport</keyword>
<name>A0A6P1ZBS8_9BACT</name>
<dbReference type="GO" id="GO:0015297">
    <property type="term" value="F:antiporter activity"/>
    <property type="evidence" value="ECO:0007669"/>
    <property type="project" value="UniProtKB-KW"/>
</dbReference>
<feature type="domain" description="Cation/H+ exchanger transmembrane" evidence="9">
    <location>
        <begin position="13"/>
        <end position="389"/>
    </location>
</feature>
<feature type="transmembrane region" description="Helical" evidence="8">
    <location>
        <begin position="194"/>
        <end position="212"/>
    </location>
</feature>
<evidence type="ECO:0000256" key="8">
    <source>
        <dbReference type="SAM" id="Phobius"/>
    </source>
</evidence>
<comment type="subcellular location">
    <subcellularLocation>
        <location evidence="1">Cell membrane</location>
        <topology evidence="1">Multi-pass membrane protein</topology>
    </subcellularLocation>
</comment>
<feature type="transmembrane region" description="Helical" evidence="8">
    <location>
        <begin position="273"/>
        <end position="293"/>
    </location>
</feature>
<sequence>MYEHLALVALFIFFYSLVAGRLERTPISGPIVYVLFGLLLSAPFLGLPPRTVSAHVLRGLAELTLALVLFTDAANADLNVLRSSSKLPRRLLLIGLPLTILLGFLGAAVIFPGLTLLEAAVLATMLAPTDAALGQPVVENVAVPADIRDGLNVESGLNDGICVPFLFIFLVLSVDTTGHIAPLGLALRLVLEEIGIGAVTGASVTLLGVLAVNTSKKQGWISDEWSQLTGMALALSCFATAQWLGGSGFIASFTGGLLFGYLAQPHKKPMLSAAVDAGDIFGVVTWVAFGYAVVSIAVEGFEWRYLIYAVLSLTLFRMLPVWLSLRHMDLNRGSRLFIGWFGPRGLASIVFAIIVLEEKLPGGRTILMTTVCTIILSVFAHGFTAEPLAAIFGARRRAAPVKES</sequence>
<feature type="transmembrane region" description="Helical" evidence="8">
    <location>
        <begin position="91"/>
        <end position="111"/>
    </location>
</feature>
<dbReference type="InterPro" id="IPR006153">
    <property type="entry name" value="Cation/H_exchanger_TM"/>
</dbReference>
<keyword evidence="4 8" id="KW-0812">Transmembrane</keyword>
<keyword evidence="3" id="KW-0050">Antiport</keyword>
<evidence type="ECO:0000259" key="9">
    <source>
        <dbReference type="Pfam" id="PF00999"/>
    </source>
</evidence>
<accession>A0A6P1ZBS8</accession>
<evidence type="ECO:0000256" key="7">
    <source>
        <dbReference type="ARBA" id="ARBA00023136"/>
    </source>
</evidence>
<feature type="transmembrane region" description="Helical" evidence="8">
    <location>
        <begin position="165"/>
        <end position="187"/>
    </location>
</feature>
<proteinExistence type="predicted"/>
<comment type="caution">
    <text evidence="10">The sequence shown here is derived from an EMBL/GenBank/DDBJ whole genome shotgun (WGS) entry which is preliminary data.</text>
</comment>
<dbReference type="PANTHER" id="PTHR32507">
    <property type="entry name" value="NA(+)/H(+) ANTIPORTER 1"/>
    <property type="match status" value="1"/>
</dbReference>
<evidence type="ECO:0000256" key="6">
    <source>
        <dbReference type="ARBA" id="ARBA00023065"/>
    </source>
</evidence>
<evidence type="ECO:0000256" key="5">
    <source>
        <dbReference type="ARBA" id="ARBA00022989"/>
    </source>
</evidence>
<evidence type="ECO:0000256" key="1">
    <source>
        <dbReference type="ARBA" id="ARBA00004651"/>
    </source>
</evidence>
<dbReference type="Pfam" id="PF00999">
    <property type="entry name" value="Na_H_Exchanger"/>
    <property type="match status" value="1"/>
</dbReference>
<feature type="transmembrane region" description="Helical" evidence="8">
    <location>
        <begin position="337"/>
        <end position="356"/>
    </location>
</feature>
<keyword evidence="5 8" id="KW-1133">Transmembrane helix</keyword>
<evidence type="ECO:0000313" key="10">
    <source>
        <dbReference type="EMBL" id="TVM31546.1"/>
    </source>
</evidence>
<feature type="transmembrane region" description="Helical" evidence="8">
    <location>
        <begin position="30"/>
        <end position="48"/>
    </location>
</feature>
<evidence type="ECO:0000256" key="3">
    <source>
        <dbReference type="ARBA" id="ARBA00022449"/>
    </source>
</evidence>
<dbReference type="Proteomes" id="UP000434052">
    <property type="component" value="Unassembled WGS sequence"/>
</dbReference>
<evidence type="ECO:0000313" key="11">
    <source>
        <dbReference type="Proteomes" id="UP000434052"/>
    </source>
</evidence>
<dbReference type="GO" id="GO:1902600">
    <property type="term" value="P:proton transmembrane transport"/>
    <property type="evidence" value="ECO:0007669"/>
    <property type="project" value="InterPro"/>
</dbReference>
<keyword evidence="6" id="KW-0406">Ion transport</keyword>
<keyword evidence="7 8" id="KW-0472">Membrane</keyword>
<dbReference type="RefSeq" id="WP_144306778.1">
    <property type="nucleotide sequence ID" value="NZ_QMIF01000015.1"/>
</dbReference>
<dbReference type="OrthoDB" id="9810759at2"/>
<dbReference type="GO" id="GO:0005886">
    <property type="term" value="C:plasma membrane"/>
    <property type="evidence" value="ECO:0007669"/>
    <property type="project" value="UniProtKB-SubCell"/>
</dbReference>
<protein>
    <submittedName>
        <fullName evidence="10">Sodium:proton antiporter</fullName>
    </submittedName>
</protein>
<feature type="transmembrane region" description="Helical" evidence="8">
    <location>
        <begin position="232"/>
        <end position="261"/>
    </location>
</feature>
<gene>
    <name evidence="10" type="ORF">DQK91_17920</name>
</gene>
<evidence type="ECO:0000256" key="2">
    <source>
        <dbReference type="ARBA" id="ARBA00022448"/>
    </source>
</evidence>
<dbReference type="PANTHER" id="PTHR32507:SF8">
    <property type="entry name" value="CNH1P"/>
    <property type="match status" value="1"/>
</dbReference>